<organism evidence="1 2">
    <name type="scientific">Flavobacterium rivulicola</name>
    <dbReference type="NCBI Taxonomy" id="2732161"/>
    <lineage>
        <taxon>Bacteria</taxon>
        <taxon>Pseudomonadati</taxon>
        <taxon>Bacteroidota</taxon>
        <taxon>Flavobacteriia</taxon>
        <taxon>Flavobacteriales</taxon>
        <taxon>Flavobacteriaceae</taxon>
        <taxon>Flavobacterium</taxon>
    </lineage>
</organism>
<evidence type="ECO:0000313" key="1">
    <source>
        <dbReference type="EMBL" id="NNT71468.1"/>
    </source>
</evidence>
<dbReference type="SUPFAM" id="SSF49464">
    <property type="entry name" value="Carboxypeptidase regulatory domain-like"/>
    <property type="match status" value="1"/>
</dbReference>
<name>A0A7Y3R7R6_9FLAO</name>
<evidence type="ECO:0008006" key="3">
    <source>
        <dbReference type="Google" id="ProtNLM"/>
    </source>
</evidence>
<accession>A0A7Y3R7R6</accession>
<sequence length="112" mass="12395">MLGKFIITPKPEEIIVSGIVKDATGPLPGANIIIKGTTTLTQTDFNGNFKLKVKKGDILVVDFLGYESKEITVNKTKEEIVVVELDGALTGLIEIKRTFFGRIFHSIGNWFR</sequence>
<dbReference type="Proteomes" id="UP000536509">
    <property type="component" value="Unassembled WGS sequence"/>
</dbReference>
<keyword evidence="2" id="KW-1185">Reference proteome</keyword>
<proteinExistence type="predicted"/>
<evidence type="ECO:0000313" key="2">
    <source>
        <dbReference type="Proteomes" id="UP000536509"/>
    </source>
</evidence>
<dbReference type="Gene3D" id="2.60.40.1120">
    <property type="entry name" value="Carboxypeptidase-like, regulatory domain"/>
    <property type="match status" value="1"/>
</dbReference>
<protein>
    <recommendedName>
        <fullName evidence="3">Carboxypeptidase-like regulatory domain-containing protein</fullName>
    </recommendedName>
</protein>
<dbReference type="EMBL" id="JABEVX010000002">
    <property type="protein sequence ID" value="NNT71468.1"/>
    <property type="molecule type" value="Genomic_DNA"/>
</dbReference>
<dbReference type="AlphaFoldDB" id="A0A7Y3R7R6"/>
<dbReference type="Pfam" id="PF13715">
    <property type="entry name" value="CarbopepD_reg_2"/>
    <property type="match status" value="1"/>
</dbReference>
<gene>
    <name evidence="1" type="ORF">HKT18_04480</name>
</gene>
<dbReference type="InterPro" id="IPR008969">
    <property type="entry name" value="CarboxyPept-like_regulatory"/>
</dbReference>
<comment type="caution">
    <text evidence="1">The sequence shown here is derived from an EMBL/GenBank/DDBJ whole genome shotgun (WGS) entry which is preliminary data.</text>
</comment>
<reference evidence="1 2" key="1">
    <citation type="submission" date="2020-05" db="EMBL/GenBank/DDBJ databases">
        <title>Draft genome of Flavobacterium sp. IMCC34852.</title>
        <authorList>
            <person name="Song J."/>
            <person name="Cho J.-C."/>
        </authorList>
    </citation>
    <scope>NUCLEOTIDE SEQUENCE [LARGE SCALE GENOMIC DNA]</scope>
    <source>
        <strain evidence="1 2">IMCC34852</strain>
    </source>
</reference>